<dbReference type="OrthoDB" id="15189at2759"/>
<evidence type="ECO:0000256" key="1">
    <source>
        <dbReference type="ARBA" id="ARBA00007447"/>
    </source>
</evidence>
<dbReference type="GO" id="GO:0004190">
    <property type="term" value="F:aspartic-type endopeptidase activity"/>
    <property type="evidence" value="ECO:0007669"/>
    <property type="project" value="UniProtKB-KW"/>
</dbReference>
<gene>
    <name evidence="11" type="ORF">H4R34_002020</name>
</gene>
<evidence type="ECO:0000256" key="3">
    <source>
        <dbReference type="ARBA" id="ARBA00022750"/>
    </source>
</evidence>
<feature type="active site" evidence="7">
    <location>
        <position position="130"/>
    </location>
</feature>
<dbReference type="Pfam" id="PF00026">
    <property type="entry name" value="Asp"/>
    <property type="match status" value="1"/>
</dbReference>
<keyword evidence="3 9" id="KW-0064">Aspartyl protease</keyword>
<dbReference type="PROSITE" id="PS51767">
    <property type="entry name" value="PEPTIDASE_A1"/>
    <property type="match status" value="1"/>
</dbReference>
<keyword evidence="2 9" id="KW-0645">Protease</keyword>
<keyword evidence="12" id="KW-1185">Reference proteome</keyword>
<dbReference type="PROSITE" id="PS00141">
    <property type="entry name" value="ASP_PROTEASE"/>
    <property type="match status" value="2"/>
</dbReference>
<dbReference type="InterPro" id="IPR021109">
    <property type="entry name" value="Peptidase_aspartic_dom_sf"/>
</dbReference>
<comment type="similarity">
    <text evidence="1 9">Belongs to the peptidase A1 family.</text>
</comment>
<dbReference type="InterPro" id="IPR001461">
    <property type="entry name" value="Aspartic_peptidase_A1"/>
</dbReference>
<protein>
    <recommendedName>
        <fullName evidence="10">Peptidase A1 domain-containing protein</fullName>
    </recommendedName>
</protein>
<evidence type="ECO:0000256" key="9">
    <source>
        <dbReference type="RuleBase" id="RU000454"/>
    </source>
</evidence>
<dbReference type="InterPro" id="IPR034164">
    <property type="entry name" value="Pepsin-like_dom"/>
</dbReference>
<feature type="disulfide bond" evidence="8">
    <location>
        <begin position="143"/>
        <end position="148"/>
    </location>
</feature>
<evidence type="ECO:0000256" key="7">
    <source>
        <dbReference type="PIRSR" id="PIRSR601461-1"/>
    </source>
</evidence>
<name>A0A9W8B8S4_9FUNG</name>
<dbReference type="FunFam" id="2.40.70.10:FF:000008">
    <property type="entry name" value="Cathepsin D"/>
    <property type="match status" value="1"/>
</dbReference>
<evidence type="ECO:0000256" key="8">
    <source>
        <dbReference type="PIRSR" id="PIRSR601461-2"/>
    </source>
</evidence>
<dbReference type="GO" id="GO:0006508">
    <property type="term" value="P:proteolysis"/>
    <property type="evidence" value="ECO:0007669"/>
    <property type="project" value="UniProtKB-KW"/>
</dbReference>
<feature type="non-terminal residue" evidence="11">
    <location>
        <position position="336"/>
    </location>
</feature>
<keyword evidence="5" id="KW-0865">Zymogen</keyword>
<evidence type="ECO:0000256" key="5">
    <source>
        <dbReference type="ARBA" id="ARBA00023145"/>
    </source>
</evidence>
<dbReference type="PRINTS" id="PR00792">
    <property type="entry name" value="PEPSIN"/>
</dbReference>
<dbReference type="EMBL" id="JANBQB010000120">
    <property type="protein sequence ID" value="KAJ1981551.1"/>
    <property type="molecule type" value="Genomic_DNA"/>
</dbReference>
<feature type="active site" evidence="7">
    <location>
        <position position="318"/>
    </location>
</feature>
<keyword evidence="4 9" id="KW-0378">Hydrolase</keyword>
<dbReference type="CDD" id="cd05471">
    <property type="entry name" value="pepsin_like"/>
    <property type="match status" value="1"/>
</dbReference>
<evidence type="ECO:0000256" key="4">
    <source>
        <dbReference type="ARBA" id="ARBA00022801"/>
    </source>
</evidence>
<dbReference type="InterPro" id="IPR033121">
    <property type="entry name" value="PEPTIDASE_A1"/>
</dbReference>
<dbReference type="SUPFAM" id="SSF50630">
    <property type="entry name" value="Acid proteases"/>
    <property type="match status" value="1"/>
</dbReference>
<reference evidence="11" key="1">
    <citation type="submission" date="2022-07" db="EMBL/GenBank/DDBJ databases">
        <title>Phylogenomic reconstructions and comparative analyses of Kickxellomycotina fungi.</title>
        <authorList>
            <person name="Reynolds N.K."/>
            <person name="Stajich J.E."/>
            <person name="Barry K."/>
            <person name="Grigoriev I.V."/>
            <person name="Crous P."/>
            <person name="Smith M.E."/>
        </authorList>
    </citation>
    <scope>NUCLEOTIDE SEQUENCE</scope>
    <source>
        <strain evidence="11">RSA 567</strain>
    </source>
</reference>
<dbReference type="PANTHER" id="PTHR47966">
    <property type="entry name" value="BETA-SITE APP-CLEAVING ENZYME, ISOFORM A-RELATED"/>
    <property type="match status" value="1"/>
</dbReference>
<dbReference type="AlphaFoldDB" id="A0A9W8B8S4"/>
<feature type="domain" description="Peptidase A1" evidence="10">
    <location>
        <begin position="112"/>
        <end position="336"/>
    </location>
</feature>
<proteinExistence type="inferred from homology"/>
<evidence type="ECO:0000256" key="6">
    <source>
        <dbReference type="ARBA" id="ARBA00023157"/>
    </source>
</evidence>
<sequence length="336" mass="36018">MDQQLPLWVSYLVGVILPCLLISRAQVVTIPLTQVVTSEAGVGLSFHQEVAHVQRKYRRAHGQTSPEIPRRVAGQASLRTRDTAHGRMGNAARFTNATSTVIDLANTSGVMFHGQVSIGTPPQPFTVVFDTGSADLWIASEQCAVSACQTKQLFYGPASRDYQAGIAPFEVLYGTGFVSGIQSQDTVSMGTALRLTNHTFGEATELSPFFTNVPFDGVAGLAFSSLSRMGSETLVDHMVRQHLIKRAVFAFALGLGPTGNAGQVTFGGTLLSAYTGPMRYLDIISSLYWEVTLDRISVQAPHSPQLDVMIEATSAAVDTGTTFILMSQADALAINT</sequence>
<accession>A0A9W8B8S4</accession>
<dbReference type="Proteomes" id="UP001151582">
    <property type="component" value="Unassembled WGS sequence"/>
</dbReference>
<dbReference type="InterPro" id="IPR001969">
    <property type="entry name" value="Aspartic_peptidase_AS"/>
</dbReference>
<evidence type="ECO:0000256" key="2">
    <source>
        <dbReference type="ARBA" id="ARBA00022670"/>
    </source>
</evidence>
<dbReference type="PANTHER" id="PTHR47966:SF51">
    <property type="entry name" value="BETA-SITE APP-CLEAVING ENZYME, ISOFORM A-RELATED"/>
    <property type="match status" value="1"/>
</dbReference>
<evidence type="ECO:0000313" key="12">
    <source>
        <dbReference type="Proteomes" id="UP001151582"/>
    </source>
</evidence>
<comment type="caution">
    <text evidence="11">The sequence shown here is derived from an EMBL/GenBank/DDBJ whole genome shotgun (WGS) entry which is preliminary data.</text>
</comment>
<dbReference type="Gene3D" id="2.40.70.10">
    <property type="entry name" value="Acid Proteases"/>
    <property type="match status" value="2"/>
</dbReference>
<evidence type="ECO:0000259" key="10">
    <source>
        <dbReference type="PROSITE" id="PS51767"/>
    </source>
</evidence>
<organism evidence="11 12">
    <name type="scientific">Dimargaris verticillata</name>
    <dbReference type="NCBI Taxonomy" id="2761393"/>
    <lineage>
        <taxon>Eukaryota</taxon>
        <taxon>Fungi</taxon>
        <taxon>Fungi incertae sedis</taxon>
        <taxon>Zoopagomycota</taxon>
        <taxon>Kickxellomycotina</taxon>
        <taxon>Dimargaritomycetes</taxon>
        <taxon>Dimargaritales</taxon>
        <taxon>Dimargaritaceae</taxon>
        <taxon>Dimargaris</taxon>
    </lineage>
</organism>
<keyword evidence="6 8" id="KW-1015">Disulfide bond</keyword>
<evidence type="ECO:0000313" key="11">
    <source>
        <dbReference type="EMBL" id="KAJ1981551.1"/>
    </source>
</evidence>